<dbReference type="Proteomes" id="UP000051276">
    <property type="component" value="Unassembled WGS sequence"/>
</dbReference>
<dbReference type="STRING" id="54398.Ga0074115_10681"/>
<dbReference type="PANTHER" id="PTHR44086">
    <property type="entry name" value="THIOSULFATE SULFURTRANSFERASE RDL2, MITOCHONDRIAL-RELATED"/>
    <property type="match status" value="1"/>
</dbReference>
<dbReference type="InterPro" id="IPR001763">
    <property type="entry name" value="Rhodanese-like_dom"/>
</dbReference>
<dbReference type="Pfam" id="PF00581">
    <property type="entry name" value="Rhodanese"/>
    <property type="match status" value="1"/>
</dbReference>
<dbReference type="Gene3D" id="3.40.250.10">
    <property type="entry name" value="Rhodanese-like domain"/>
    <property type="match status" value="1"/>
</dbReference>
<evidence type="ECO:0000313" key="2">
    <source>
        <dbReference type="EMBL" id="KRT53646.1"/>
    </source>
</evidence>
<evidence type="ECO:0000313" key="3">
    <source>
        <dbReference type="EMBL" id="KRT58616.1"/>
    </source>
</evidence>
<dbReference type="EMBL" id="LMXI01000307">
    <property type="protein sequence ID" value="KRT58616.1"/>
    <property type="molecule type" value="Genomic_DNA"/>
</dbReference>
<evidence type="ECO:0000259" key="1">
    <source>
        <dbReference type="PROSITE" id="PS50206"/>
    </source>
</evidence>
<comment type="caution">
    <text evidence="2">The sequence shown here is derived from an EMBL/GenBank/DDBJ whole genome shotgun (WGS) entry which is preliminary data.</text>
</comment>
<protein>
    <submittedName>
        <fullName evidence="2">Rhodanese-related sulfurtransferase</fullName>
    </submittedName>
</protein>
<gene>
    <name evidence="2" type="ORF">Ga0074115_10681</name>
    <name evidence="3" type="ORF">Ga0076813_13876</name>
</gene>
<keyword evidence="5" id="KW-1185">Reference proteome</keyword>
<dbReference type="PATRIC" id="fig|54398.3.peg.560"/>
<dbReference type="SUPFAM" id="SSF52821">
    <property type="entry name" value="Rhodanese/Cell cycle control phosphatase"/>
    <property type="match status" value="1"/>
</dbReference>
<dbReference type="PANTHER" id="PTHR44086:SF10">
    <property type="entry name" value="THIOSULFATE SULFURTRANSFERASE_RHODANESE-LIKE DOMAIN-CONTAINING PROTEIN 3"/>
    <property type="match status" value="1"/>
</dbReference>
<dbReference type="EMBL" id="LDXT01000096">
    <property type="protein sequence ID" value="KRT53646.1"/>
    <property type="molecule type" value="Genomic_DNA"/>
</dbReference>
<proteinExistence type="predicted"/>
<dbReference type="Proteomes" id="UP000051634">
    <property type="component" value="Unassembled WGS sequence"/>
</dbReference>
<dbReference type="PROSITE" id="PS50206">
    <property type="entry name" value="RHODANESE_3"/>
    <property type="match status" value="1"/>
</dbReference>
<dbReference type="GO" id="GO:0004792">
    <property type="term" value="F:thiosulfate-cyanide sulfurtransferase activity"/>
    <property type="evidence" value="ECO:0007669"/>
    <property type="project" value="TreeGrafter"/>
</dbReference>
<evidence type="ECO:0000313" key="4">
    <source>
        <dbReference type="Proteomes" id="UP000051276"/>
    </source>
</evidence>
<feature type="domain" description="Rhodanese" evidence="1">
    <location>
        <begin position="82"/>
        <end position="180"/>
    </location>
</feature>
<dbReference type="SMART" id="SM00450">
    <property type="entry name" value="RHOD"/>
    <property type="match status" value="1"/>
</dbReference>
<sequence>MAAQWRLRPNGPVRFVVAKEPLNESWSRILGPESQSASPRSIQKLPNESEKNLMKKFLQLISDCLTDVGEIMPWDLEERLQANPELLVVDVREPYEYDAMHIEGSLCVPRGILESACEWDYEETIPELVRARQREVVVVCRSGYRSVLAAFSLMVLGYENVVSLKTGLRGWNDYEQPLLDVAGEPVDIEAADDYFTSRVREDQLSPK</sequence>
<keyword evidence="2" id="KW-0808">Transferase</keyword>
<dbReference type="AlphaFoldDB" id="A0A0T5YTN8"/>
<evidence type="ECO:0000313" key="5">
    <source>
        <dbReference type="Proteomes" id="UP000051634"/>
    </source>
</evidence>
<dbReference type="InterPro" id="IPR036873">
    <property type="entry name" value="Rhodanese-like_dom_sf"/>
</dbReference>
<accession>A0A0T5YTN8</accession>
<reference evidence="4 5" key="1">
    <citation type="submission" date="2015-11" db="EMBL/GenBank/DDBJ databases">
        <title>The genome of Candidatus Endoriftia persephone in Ridgeia piscesae and population structure of the North Eastern Pacific vestimentiferan symbionts.</title>
        <authorList>
            <person name="Perez M."/>
            <person name="Juniper K.S."/>
        </authorList>
    </citation>
    <scope>NUCLEOTIDE SEQUENCE [LARGE SCALE GENOMIC DNA]</scope>
    <source>
        <strain evidence="3">Ind10</strain>
        <strain evidence="2">Ind11</strain>
    </source>
</reference>
<dbReference type="CDD" id="cd00158">
    <property type="entry name" value="RHOD"/>
    <property type="match status" value="1"/>
</dbReference>
<organism evidence="2 5">
    <name type="scientific">endosymbiont of Ridgeia piscesae</name>
    <dbReference type="NCBI Taxonomy" id="54398"/>
    <lineage>
        <taxon>Bacteria</taxon>
        <taxon>Pseudomonadati</taxon>
        <taxon>Pseudomonadota</taxon>
        <taxon>Gammaproteobacteria</taxon>
        <taxon>sulfur-oxidizing symbionts</taxon>
    </lineage>
</organism>
<name>A0A0T5YTN8_9GAMM</name>